<proteinExistence type="predicted"/>
<reference evidence="3" key="1">
    <citation type="submission" date="2021-01" db="EMBL/GenBank/DDBJ databases">
        <authorList>
            <person name="Corre E."/>
            <person name="Pelletier E."/>
            <person name="Niang G."/>
            <person name="Scheremetjew M."/>
            <person name="Finn R."/>
            <person name="Kale V."/>
            <person name="Holt S."/>
            <person name="Cochrane G."/>
            <person name="Meng A."/>
            <person name="Brown T."/>
            <person name="Cohen L."/>
        </authorList>
    </citation>
    <scope>NUCLEOTIDE SEQUENCE</scope>
    <source>
        <strain evidence="3">NIES-381</strain>
    </source>
</reference>
<evidence type="ECO:0000313" key="3">
    <source>
        <dbReference type="EMBL" id="CAD9001034.1"/>
    </source>
</evidence>
<feature type="transmembrane region" description="Helical" evidence="1">
    <location>
        <begin position="177"/>
        <end position="197"/>
    </location>
</feature>
<dbReference type="Pfam" id="PF00892">
    <property type="entry name" value="EamA"/>
    <property type="match status" value="2"/>
</dbReference>
<dbReference type="InterPro" id="IPR037185">
    <property type="entry name" value="EmrE-like"/>
</dbReference>
<accession>A0A7S1I548</accession>
<keyword evidence="1" id="KW-0812">Transmembrane</keyword>
<feature type="domain" description="EamA" evidence="2">
    <location>
        <begin position="178"/>
        <end position="295"/>
    </location>
</feature>
<feature type="transmembrane region" description="Helical" evidence="1">
    <location>
        <begin position="278"/>
        <end position="298"/>
    </location>
</feature>
<dbReference type="GO" id="GO:0016020">
    <property type="term" value="C:membrane"/>
    <property type="evidence" value="ECO:0007669"/>
    <property type="project" value="InterPro"/>
</dbReference>
<evidence type="ECO:0000256" key="1">
    <source>
        <dbReference type="SAM" id="Phobius"/>
    </source>
</evidence>
<dbReference type="PANTHER" id="PTHR22911:SF133">
    <property type="entry name" value="MEMBRANE PROTEIN"/>
    <property type="match status" value="1"/>
</dbReference>
<keyword evidence="1" id="KW-1133">Transmembrane helix</keyword>
<feature type="transmembrane region" description="Helical" evidence="1">
    <location>
        <begin position="209"/>
        <end position="229"/>
    </location>
</feature>
<dbReference type="SUPFAM" id="SSF103481">
    <property type="entry name" value="Multidrug resistance efflux transporter EmrE"/>
    <property type="match status" value="1"/>
</dbReference>
<protein>
    <recommendedName>
        <fullName evidence="2">EamA domain-containing protein</fullName>
    </recommendedName>
</protein>
<dbReference type="EMBL" id="HBGA01033655">
    <property type="protein sequence ID" value="CAD9001034.1"/>
    <property type="molecule type" value="Transcribed_RNA"/>
</dbReference>
<gene>
    <name evidence="3" type="ORF">EGYM00392_LOCUS12109</name>
</gene>
<sequence length="387" mass="42129">MSSFIVWLDTVQPTACGINLGPLSVFVAASMWACDGIFRPYVSVRLNAEALVAWEHIVSLLPLMPLINYYIIRHRKPMGVKIWVGLFVIGIAADAIANTLITMGYSLGHVALVALLQQCQPIFGLLGAYFVLKEDVRGRVAVPLVLFALIGLFLMMWPYARESAHEHGAWGGVKATGFGLAAAIIWASETVIGRYLLQYASPQVSSLELLTYRQFIGLIFMCIYVYVLSAHPLCDTLGLECMESPIPDMMQTAIISLMAVIELSSHFLYFMGLHCTPAGIAIMMELAHPLLMLTLIPTLTQVFDPEFTRTPLESEQKVGALILTMATCLLGIYAGKVEAPTSKVHGHTHGHATSGELDSGAIPPILAQSPSEVSEELISQLSADKKV</sequence>
<evidence type="ECO:0000259" key="2">
    <source>
        <dbReference type="Pfam" id="PF00892"/>
    </source>
</evidence>
<name>A0A7S1I548_9EUGL</name>
<dbReference type="AlphaFoldDB" id="A0A7S1I548"/>
<feature type="transmembrane region" description="Helical" evidence="1">
    <location>
        <begin position="139"/>
        <end position="157"/>
    </location>
</feature>
<dbReference type="PANTHER" id="PTHR22911">
    <property type="entry name" value="ACYL-MALONYL CONDENSING ENZYME-RELATED"/>
    <property type="match status" value="1"/>
</dbReference>
<feature type="transmembrane region" description="Helical" evidence="1">
    <location>
        <begin position="249"/>
        <end position="271"/>
    </location>
</feature>
<feature type="transmembrane region" description="Helical" evidence="1">
    <location>
        <begin position="111"/>
        <end position="132"/>
    </location>
</feature>
<feature type="transmembrane region" description="Helical" evidence="1">
    <location>
        <begin position="318"/>
        <end position="335"/>
    </location>
</feature>
<keyword evidence="1" id="KW-0472">Membrane</keyword>
<feature type="transmembrane region" description="Helical" evidence="1">
    <location>
        <begin position="51"/>
        <end position="71"/>
    </location>
</feature>
<dbReference type="InterPro" id="IPR000620">
    <property type="entry name" value="EamA_dom"/>
</dbReference>
<feature type="domain" description="EamA" evidence="2">
    <location>
        <begin position="20"/>
        <end position="156"/>
    </location>
</feature>
<organism evidence="3">
    <name type="scientific">Eutreptiella gymnastica</name>
    <dbReference type="NCBI Taxonomy" id="73025"/>
    <lineage>
        <taxon>Eukaryota</taxon>
        <taxon>Discoba</taxon>
        <taxon>Euglenozoa</taxon>
        <taxon>Euglenida</taxon>
        <taxon>Spirocuta</taxon>
        <taxon>Euglenophyceae</taxon>
        <taxon>Eutreptiales</taxon>
        <taxon>Eutreptiaceae</taxon>
        <taxon>Eutreptiella</taxon>
    </lineage>
</organism>
<feature type="transmembrane region" description="Helical" evidence="1">
    <location>
        <begin position="83"/>
        <end position="105"/>
    </location>
</feature>